<organism evidence="1 2">
    <name type="scientific">Paenibacillus psychroresistens</name>
    <dbReference type="NCBI Taxonomy" id="1778678"/>
    <lineage>
        <taxon>Bacteria</taxon>
        <taxon>Bacillati</taxon>
        <taxon>Bacillota</taxon>
        <taxon>Bacilli</taxon>
        <taxon>Bacillales</taxon>
        <taxon>Paenibacillaceae</taxon>
        <taxon>Paenibacillus</taxon>
    </lineage>
</organism>
<gene>
    <name evidence="1" type="ORF">EHS13_18650</name>
</gene>
<keyword evidence="2" id="KW-1185">Reference proteome</keyword>
<dbReference type="Proteomes" id="UP000426246">
    <property type="component" value="Chromosome"/>
</dbReference>
<dbReference type="RefSeq" id="WP_155701826.1">
    <property type="nucleotide sequence ID" value="NZ_CP034235.1"/>
</dbReference>
<dbReference type="KEGG" id="ppsc:EHS13_18650"/>
<name>A0A6B8RLX3_9BACL</name>
<accession>A0A6B8RLX3</accession>
<reference evidence="2" key="1">
    <citation type="submission" date="2018-11" db="EMBL/GenBank/DDBJ databases">
        <title>Complete genome sequence of Paenibacillus sp. ML311-T8.</title>
        <authorList>
            <person name="Nam Y.-D."/>
            <person name="Kang J."/>
            <person name="Chung W.-H."/>
            <person name="Park Y.S."/>
        </authorList>
    </citation>
    <scope>NUCLEOTIDE SEQUENCE [LARGE SCALE GENOMIC DNA]</scope>
    <source>
        <strain evidence="2">ML311-T8</strain>
    </source>
</reference>
<dbReference type="EMBL" id="CP034235">
    <property type="protein sequence ID" value="QGQ96754.1"/>
    <property type="molecule type" value="Genomic_DNA"/>
</dbReference>
<sequence>MSSVLANATAALFTAEALSFSIFAFPASVKIGVGMGVGAKVGAGISVLTVLADATSVLGETSCF</sequence>
<proteinExistence type="predicted"/>
<protein>
    <submittedName>
        <fullName evidence="1">Uncharacterized protein</fullName>
    </submittedName>
</protein>
<evidence type="ECO:0000313" key="1">
    <source>
        <dbReference type="EMBL" id="QGQ96754.1"/>
    </source>
</evidence>
<evidence type="ECO:0000313" key="2">
    <source>
        <dbReference type="Proteomes" id="UP000426246"/>
    </source>
</evidence>
<dbReference type="AlphaFoldDB" id="A0A6B8RLX3"/>